<dbReference type="PROSITE" id="PS50112">
    <property type="entry name" value="PAS"/>
    <property type="match status" value="1"/>
</dbReference>
<dbReference type="RefSeq" id="WP_157070030.1">
    <property type="nucleotide sequence ID" value="NZ_CP011125.1"/>
</dbReference>
<dbReference type="Pfam" id="PF08447">
    <property type="entry name" value="PAS_3"/>
    <property type="match status" value="1"/>
</dbReference>
<keyword evidence="11" id="KW-0472">Membrane</keyword>
<evidence type="ECO:0000256" key="5">
    <source>
        <dbReference type="ARBA" id="ARBA00022553"/>
    </source>
</evidence>
<name>A0A0F6W9F6_9BACT</name>
<dbReference type="PROSITE" id="PS50113">
    <property type="entry name" value="PAC"/>
    <property type="match status" value="1"/>
</dbReference>
<feature type="modified residue" description="4-aspartylphosphate" evidence="12">
    <location>
        <position position="873"/>
    </location>
</feature>
<dbReference type="Gene3D" id="3.40.50.2300">
    <property type="match status" value="1"/>
</dbReference>
<dbReference type="SMART" id="SM00388">
    <property type="entry name" value="HisKA"/>
    <property type="match status" value="1"/>
</dbReference>
<dbReference type="CDD" id="cd16922">
    <property type="entry name" value="HATPase_EvgS-ArcB-TorS-like"/>
    <property type="match status" value="1"/>
</dbReference>
<evidence type="ECO:0000313" key="19">
    <source>
        <dbReference type="Proteomes" id="UP000034883"/>
    </source>
</evidence>
<keyword evidence="8" id="KW-0418">Kinase</keyword>
<dbReference type="SUPFAM" id="SSF55781">
    <property type="entry name" value="GAF domain-like"/>
    <property type="match status" value="1"/>
</dbReference>
<dbReference type="OrthoDB" id="5440058at2"/>
<dbReference type="CDD" id="cd00082">
    <property type="entry name" value="HisKA"/>
    <property type="match status" value="1"/>
</dbReference>
<dbReference type="PROSITE" id="PS50110">
    <property type="entry name" value="RESPONSE_REGULATORY"/>
    <property type="match status" value="1"/>
</dbReference>
<dbReference type="InterPro" id="IPR013656">
    <property type="entry name" value="PAS_4"/>
</dbReference>
<dbReference type="InterPro" id="IPR001789">
    <property type="entry name" value="Sig_transdc_resp-reg_receiver"/>
</dbReference>
<dbReference type="EMBL" id="CP011125">
    <property type="protein sequence ID" value="AKF10740.1"/>
    <property type="molecule type" value="Genomic_DNA"/>
</dbReference>
<dbReference type="KEGG" id="samy:DB32_007889"/>
<dbReference type="SUPFAM" id="SSF55785">
    <property type="entry name" value="PYP-like sensor domain (PAS domain)"/>
    <property type="match status" value="3"/>
</dbReference>
<dbReference type="InterPro" id="IPR005467">
    <property type="entry name" value="His_kinase_dom"/>
</dbReference>
<dbReference type="SMART" id="SM00387">
    <property type="entry name" value="HATPase_c"/>
    <property type="match status" value="1"/>
</dbReference>
<dbReference type="InterPro" id="IPR036097">
    <property type="entry name" value="HisK_dim/P_sf"/>
</dbReference>
<dbReference type="InterPro" id="IPR001610">
    <property type="entry name" value="PAC"/>
</dbReference>
<evidence type="ECO:0000259" key="15">
    <source>
        <dbReference type="PROSITE" id="PS50110"/>
    </source>
</evidence>
<dbReference type="CDD" id="cd00130">
    <property type="entry name" value="PAS"/>
    <property type="match status" value="1"/>
</dbReference>
<evidence type="ECO:0000256" key="4">
    <source>
        <dbReference type="ARBA" id="ARBA00022475"/>
    </source>
</evidence>
<evidence type="ECO:0000256" key="7">
    <source>
        <dbReference type="ARBA" id="ARBA00022741"/>
    </source>
</evidence>
<comment type="catalytic activity">
    <reaction evidence="1">
        <text>ATP + protein L-histidine = ADP + protein N-phospho-L-histidine.</text>
        <dbReference type="EC" id="2.7.13.3"/>
    </reaction>
</comment>
<dbReference type="InterPro" id="IPR029016">
    <property type="entry name" value="GAF-like_dom_sf"/>
</dbReference>
<evidence type="ECO:0000256" key="6">
    <source>
        <dbReference type="ARBA" id="ARBA00022679"/>
    </source>
</evidence>
<dbReference type="InterPro" id="IPR003018">
    <property type="entry name" value="GAF"/>
</dbReference>
<dbReference type="PROSITE" id="PS50109">
    <property type="entry name" value="HIS_KIN"/>
    <property type="match status" value="1"/>
</dbReference>
<protein>
    <recommendedName>
        <fullName evidence="3">histidine kinase</fullName>
        <ecNumber evidence="3">2.7.13.3</ecNumber>
    </recommendedName>
</protein>
<feature type="region of interest" description="Disordered" evidence="13">
    <location>
        <begin position="110"/>
        <end position="135"/>
    </location>
</feature>
<dbReference type="Gene3D" id="3.30.450.20">
    <property type="entry name" value="PAS domain"/>
    <property type="match status" value="3"/>
</dbReference>
<dbReference type="FunFam" id="3.30.565.10:FF:000023">
    <property type="entry name" value="PAS domain-containing sensor histidine kinase"/>
    <property type="match status" value="1"/>
</dbReference>
<dbReference type="AlphaFoldDB" id="A0A0F6W9F6"/>
<dbReference type="GO" id="GO:0000155">
    <property type="term" value="F:phosphorelay sensor kinase activity"/>
    <property type="evidence" value="ECO:0007669"/>
    <property type="project" value="InterPro"/>
</dbReference>
<keyword evidence="9" id="KW-0067">ATP-binding</keyword>
<dbReference type="GO" id="GO:0005524">
    <property type="term" value="F:ATP binding"/>
    <property type="evidence" value="ECO:0007669"/>
    <property type="project" value="UniProtKB-KW"/>
</dbReference>
<dbReference type="InterPro" id="IPR004358">
    <property type="entry name" value="Sig_transdc_His_kin-like_C"/>
</dbReference>
<dbReference type="SUPFAM" id="SSF52172">
    <property type="entry name" value="CheY-like"/>
    <property type="match status" value="1"/>
</dbReference>
<dbReference type="STRING" id="927083.DB32_007889"/>
<dbReference type="InterPro" id="IPR003661">
    <property type="entry name" value="HisK_dim/P_dom"/>
</dbReference>
<evidence type="ECO:0000256" key="2">
    <source>
        <dbReference type="ARBA" id="ARBA00004236"/>
    </source>
</evidence>
<dbReference type="SUPFAM" id="SSF47384">
    <property type="entry name" value="Homodimeric domain of signal transducing histidine kinase"/>
    <property type="match status" value="1"/>
</dbReference>
<keyword evidence="4" id="KW-1003">Cell membrane</keyword>
<evidence type="ECO:0000256" key="9">
    <source>
        <dbReference type="ARBA" id="ARBA00022840"/>
    </source>
</evidence>
<feature type="domain" description="PAC" evidence="17">
    <location>
        <begin position="69"/>
        <end position="121"/>
    </location>
</feature>
<evidence type="ECO:0000256" key="10">
    <source>
        <dbReference type="ARBA" id="ARBA00023012"/>
    </source>
</evidence>
<gene>
    <name evidence="18" type="ORF">DB32_007889</name>
</gene>
<feature type="domain" description="PAS" evidence="16">
    <location>
        <begin position="138"/>
        <end position="208"/>
    </location>
</feature>
<keyword evidence="10" id="KW-0902">Two-component regulatory system</keyword>
<keyword evidence="19" id="KW-1185">Reference proteome</keyword>
<evidence type="ECO:0000259" key="14">
    <source>
        <dbReference type="PROSITE" id="PS50109"/>
    </source>
</evidence>
<dbReference type="Proteomes" id="UP000034883">
    <property type="component" value="Chromosome"/>
</dbReference>
<evidence type="ECO:0000256" key="3">
    <source>
        <dbReference type="ARBA" id="ARBA00012438"/>
    </source>
</evidence>
<dbReference type="Pfam" id="PF00072">
    <property type="entry name" value="Response_reg"/>
    <property type="match status" value="1"/>
</dbReference>
<dbReference type="Pfam" id="PF00512">
    <property type="entry name" value="HisKA"/>
    <property type="match status" value="1"/>
</dbReference>
<evidence type="ECO:0000256" key="11">
    <source>
        <dbReference type="ARBA" id="ARBA00023136"/>
    </source>
</evidence>
<dbReference type="SMART" id="SM00065">
    <property type="entry name" value="GAF"/>
    <property type="match status" value="1"/>
</dbReference>
<dbReference type="InterPro" id="IPR000014">
    <property type="entry name" value="PAS"/>
</dbReference>
<dbReference type="NCBIfam" id="TIGR00229">
    <property type="entry name" value="sensory_box"/>
    <property type="match status" value="2"/>
</dbReference>
<reference evidence="18 19" key="1">
    <citation type="submission" date="2015-03" db="EMBL/GenBank/DDBJ databases">
        <title>Genome assembly of Sandaracinus amylolyticus DSM 53668.</title>
        <authorList>
            <person name="Sharma G."/>
            <person name="Subramanian S."/>
        </authorList>
    </citation>
    <scope>NUCLEOTIDE SEQUENCE [LARGE SCALE GENOMIC DNA]</scope>
    <source>
        <strain evidence="18 19">DSM 53668</strain>
    </source>
</reference>
<dbReference type="InterPro" id="IPR011006">
    <property type="entry name" value="CheY-like_superfamily"/>
</dbReference>
<evidence type="ECO:0000256" key="1">
    <source>
        <dbReference type="ARBA" id="ARBA00000085"/>
    </source>
</evidence>
<dbReference type="Pfam" id="PF01590">
    <property type="entry name" value="GAF"/>
    <property type="match status" value="1"/>
</dbReference>
<organism evidence="18 19">
    <name type="scientific">Sandaracinus amylolyticus</name>
    <dbReference type="NCBI Taxonomy" id="927083"/>
    <lineage>
        <taxon>Bacteria</taxon>
        <taxon>Pseudomonadati</taxon>
        <taxon>Myxococcota</taxon>
        <taxon>Polyangia</taxon>
        <taxon>Polyangiales</taxon>
        <taxon>Sandaracinaceae</taxon>
        <taxon>Sandaracinus</taxon>
    </lineage>
</organism>
<sequence>MLGPLADILPHVVWETDPRGQLTAVNARWVEYTGVCADDSMRLGWSAVLHPDDVGARLGTRPDGFGDTQMSRVRVRRRDGAWRWHELRACAVRESDGTLSRWVGTLTDVHDEQSSGETTLTDRPDRTGAIPRTPPNHERAILDALLGQAPIGIAILDRELRYLEVNEVLARMNGRARDAHLGRHLDEIIDAESAARAKEIAAEVLASGLPSPQLHVRWRVGVGDGAAPKVNDGLASYVPVRSGESIVGIAVIIVDVTDERRMAEALAESERRFRMVQDASHEGFLALRAERAEGAGGITLRCVYANHAASETLGSERTIAGADLREVWPEIEQSILWGLLTRVLDGGEAQSVEVARPTRGAGSWFQCWVAPLGPDEVALRFDDITARKRGEQALAIVGEVTRALGASLVREEMLQGFARSVVVEMADVCAVHLRDATGRVRCVATADSRTDSPDTRAIADLFRDDESAKHGLGAVLRTGTSDLVAEVTPDLLRSVARDDDARRALEGLGTRAWIFVPLSVRGEVAGALTLESAQAGRPYDLADRFIAEELGRRVSAALENVLLYEEAQRANALKDEFLSIVSHELRTPLSTILGWSKLLMDDPKPAQERVRKGLEVIQRNAQAQARIVDDILDTSRILRNKITLDPKVVPVSAPMEEAVDLVRNGATERGIEMALDVDRAATVRGDAMRLRQIFFHLLTNAVKFTPQGGRVTARVVRDGNATIAQVIDTGAGIDPSFLPFLFDRFRQADASSTRRHGGLGLGLAISRKLVELHGGTISVQSEGLGRGATFTVRLPDGRASSEPGTSPGISIAPRAKTPDLVGVRVLLVDDHDDARELYGSVLSLRGARVTLAASAAQARARLAESRFDILVSDIAMPYEDGISLVSFAKKHDPVMQAIAISAFSQPDDVRRALEAGFEHYLTKPVDTHELVTKVAELCDVRTSSYG</sequence>
<comment type="subcellular location">
    <subcellularLocation>
        <location evidence="2">Cell membrane</location>
    </subcellularLocation>
</comment>
<evidence type="ECO:0000256" key="8">
    <source>
        <dbReference type="ARBA" id="ARBA00022777"/>
    </source>
</evidence>
<dbReference type="InterPro" id="IPR000700">
    <property type="entry name" value="PAS-assoc_C"/>
</dbReference>
<accession>A0A0F6W9F6</accession>
<dbReference type="Gene3D" id="3.30.450.40">
    <property type="match status" value="1"/>
</dbReference>
<dbReference type="SMART" id="SM00086">
    <property type="entry name" value="PAC"/>
    <property type="match status" value="1"/>
</dbReference>
<dbReference type="Pfam" id="PF02518">
    <property type="entry name" value="HATPase_c"/>
    <property type="match status" value="1"/>
</dbReference>
<dbReference type="Gene3D" id="1.10.287.130">
    <property type="match status" value="1"/>
</dbReference>
<proteinExistence type="predicted"/>
<evidence type="ECO:0000256" key="13">
    <source>
        <dbReference type="SAM" id="MobiDB-lite"/>
    </source>
</evidence>
<dbReference type="Pfam" id="PF08448">
    <property type="entry name" value="PAS_4"/>
    <property type="match status" value="2"/>
</dbReference>
<keyword evidence="7" id="KW-0547">Nucleotide-binding</keyword>
<dbReference type="PRINTS" id="PR00344">
    <property type="entry name" value="BCTRLSENSOR"/>
</dbReference>
<evidence type="ECO:0000259" key="16">
    <source>
        <dbReference type="PROSITE" id="PS50112"/>
    </source>
</evidence>
<dbReference type="PANTHER" id="PTHR43547">
    <property type="entry name" value="TWO-COMPONENT HISTIDINE KINASE"/>
    <property type="match status" value="1"/>
</dbReference>
<dbReference type="SMART" id="SM00448">
    <property type="entry name" value="REC"/>
    <property type="match status" value="1"/>
</dbReference>
<keyword evidence="6" id="KW-0808">Transferase</keyword>
<evidence type="ECO:0000313" key="18">
    <source>
        <dbReference type="EMBL" id="AKF10740.1"/>
    </source>
</evidence>
<keyword evidence="5 12" id="KW-0597">Phosphoprotein</keyword>
<dbReference type="Gene3D" id="3.30.565.10">
    <property type="entry name" value="Histidine kinase-like ATPase, C-terminal domain"/>
    <property type="match status" value="1"/>
</dbReference>
<dbReference type="InterPro" id="IPR036890">
    <property type="entry name" value="HATPase_C_sf"/>
</dbReference>
<feature type="domain" description="Histidine kinase" evidence="14">
    <location>
        <begin position="580"/>
        <end position="798"/>
    </location>
</feature>
<dbReference type="GO" id="GO:0005886">
    <property type="term" value="C:plasma membrane"/>
    <property type="evidence" value="ECO:0007669"/>
    <property type="project" value="UniProtKB-SubCell"/>
</dbReference>
<feature type="domain" description="Response regulatory" evidence="15">
    <location>
        <begin position="824"/>
        <end position="938"/>
    </location>
</feature>
<dbReference type="InterPro" id="IPR013655">
    <property type="entry name" value="PAS_fold_3"/>
</dbReference>
<dbReference type="PANTHER" id="PTHR43547:SF2">
    <property type="entry name" value="HYBRID SIGNAL TRANSDUCTION HISTIDINE KINASE C"/>
    <property type="match status" value="1"/>
</dbReference>
<dbReference type="SMART" id="SM00091">
    <property type="entry name" value="PAS"/>
    <property type="match status" value="3"/>
</dbReference>
<evidence type="ECO:0000256" key="12">
    <source>
        <dbReference type="PROSITE-ProRule" id="PRU00169"/>
    </source>
</evidence>
<dbReference type="EC" id="2.7.13.3" evidence="3"/>
<evidence type="ECO:0000259" key="17">
    <source>
        <dbReference type="PROSITE" id="PS50113"/>
    </source>
</evidence>
<dbReference type="InterPro" id="IPR035965">
    <property type="entry name" value="PAS-like_dom_sf"/>
</dbReference>
<dbReference type="SUPFAM" id="SSF55874">
    <property type="entry name" value="ATPase domain of HSP90 chaperone/DNA topoisomerase II/histidine kinase"/>
    <property type="match status" value="1"/>
</dbReference>
<dbReference type="InterPro" id="IPR003594">
    <property type="entry name" value="HATPase_dom"/>
</dbReference>